<sequence length="369" mass="40723">MSSSSSLQRPALPLHSDPELWTPPPDPEKPACPYRIGFQVEIKPHAPPPPFGDPQHGLGAWRPRSDVDLYSATQTELVMAYPPLERENALPSSSGPSATLAITGTLAVGDERGAQLVVCSVAPETSEPPFEAVAKIFDGLYYPFECRHAAHVPTNTAKEADVDYTHEAAALGHLHKARQSGRTGLCAPKYFGSWTFSLPITHMGKKLKRSVRLVLMENIKGPSIRSVCQDPAALSCYTQQDRLAILAKVLDGFVRQWHAGVDQRDLASRNVILRPSSSSSLPEPVLVDYNAAVVFELSRYGKAPCQLDPLPVNPMKFFWDMSFAEFAGWTPSEWGNSLRHSQRWLKERFGGKEASNYAPVDVELQFAEY</sequence>
<evidence type="ECO:0000313" key="2">
    <source>
        <dbReference type="EMBL" id="SPQ22882.1"/>
    </source>
</evidence>
<gene>
    <name evidence="2" type="ORF">TT172_LOCUS5301</name>
</gene>
<name>A0A3S4F2P1_9PEZI</name>
<organism evidence="2 3">
    <name type="scientific">Thermothielavioides terrestris</name>
    <dbReference type="NCBI Taxonomy" id="2587410"/>
    <lineage>
        <taxon>Eukaryota</taxon>
        <taxon>Fungi</taxon>
        <taxon>Dikarya</taxon>
        <taxon>Ascomycota</taxon>
        <taxon>Pezizomycotina</taxon>
        <taxon>Sordariomycetes</taxon>
        <taxon>Sordariomycetidae</taxon>
        <taxon>Sordariales</taxon>
        <taxon>Chaetomiaceae</taxon>
        <taxon>Thermothielavioides</taxon>
    </lineage>
</organism>
<protein>
    <submittedName>
        <fullName evidence="2">3f327ab4-de1e-41ad-919a-43117b3fca1c</fullName>
    </submittedName>
</protein>
<dbReference type="AlphaFoldDB" id="A0A3S4F2P1"/>
<proteinExistence type="predicted"/>
<reference evidence="2 3" key="1">
    <citation type="submission" date="2018-04" db="EMBL/GenBank/DDBJ databases">
        <authorList>
            <person name="Huttner S."/>
            <person name="Dainat J."/>
        </authorList>
    </citation>
    <scope>NUCLEOTIDE SEQUENCE [LARGE SCALE GENOMIC DNA]</scope>
</reference>
<dbReference type="Proteomes" id="UP000289323">
    <property type="component" value="Unassembled WGS sequence"/>
</dbReference>
<feature type="region of interest" description="Disordered" evidence="1">
    <location>
        <begin position="1"/>
        <end position="34"/>
    </location>
</feature>
<dbReference type="EMBL" id="OUUZ01000009">
    <property type="protein sequence ID" value="SPQ22882.1"/>
    <property type="molecule type" value="Genomic_DNA"/>
</dbReference>
<evidence type="ECO:0000313" key="3">
    <source>
        <dbReference type="Proteomes" id="UP000289323"/>
    </source>
</evidence>
<evidence type="ECO:0000256" key="1">
    <source>
        <dbReference type="SAM" id="MobiDB-lite"/>
    </source>
</evidence>
<accession>A0A3S4F2P1</accession>